<protein>
    <submittedName>
        <fullName evidence="2">Uncharacterized protein</fullName>
    </submittedName>
</protein>
<name>A0A926D9Q5_9FIRM</name>
<gene>
    <name evidence="2" type="ORF">IAG03_07785</name>
</gene>
<reference evidence="2" key="1">
    <citation type="submission" date="2020-08" db="EMBL/GenBank/DDBJ databases">
        <title>Genome public.</title>
        <authorList>
            <person name="Liu C."/>
            <person name="Sun Q."/>
        </authorList>
    </citation>
    <scope>NUCLEOTIDE SEQUENCE</scope>
    <source>
        <strain evidence="2">NSJ-40</strain>
    </source>
</reference>
<sequence>MEHNLAFCLQCAEFCLHSKVGLLNKSTFDPHSGLWGSFAFFASIRHAKAFMESENRTENCPEKTGWVQAVLSDTASSGSRNAPGKTGWFGDARQREKEQFGMEKKRKACHHARAAIQESIFQSGSD</sequence>
<dbReference type="AlphaFoldDB" id="A0A926D9Q5"/>
<dbReference type="RefSeq" id="WP_249319559.1">
    <property type="nucleotide sequence ID" value="NZ_JACRSN010000010.1"/>
</dbReference>
<evidence type="ECO:0000313" key="3">
    <source>
        <dbReference type="Proteomes" id="UP000651482"/>
    </source>
</evidence>
<dbReference type="EMBL" id="JACRSN010000010">
    <property type="protein sequence ID" value="MBC8533904.1"/>
    <property type="molecule type" value="Genomic_DNA"/>
</dbReference>
<accession>A0A926D9Q5</accession>
<dbReference type="Proteomes" id="UP000651482">
    <property type="component" value="Unassembled WGS sequence"/>
</dbReference>
<evidence type="ECO:0000256" key="1">
    <source>
        <dbReference type="SAM" id="MobiDB-lite"/>
    </source>
</evidence>
<proteinExistence type="predicted"/>
<evidence type="ECO:0000313" key="2">
    <source>
        <dbReference type="EMBL" id="MBC8533904.1"/>
    </source>
</evidence>
<organism evidence="2 3">
    <name type="scientific">Yeguia hominis</name>
    <dbReference type="NCBI Taxonomy" id="2763662"/>
    <lineage>
        <taxon>Bacteria</taxon>
        <taxon>Bacillati</taxon>
        <taxon>Bacillota</taxon>
        <taxon>Clostridia</taxon>
        <taxon>Eubacteriales</taxon>
        <taxon>Yeguiaceae</taxon>
        <taxon>Yeguia</taxon>
    </lineage>
</organism>
<feature type="region of interest" description="Disordered" evidence="1">
    <location>
        <begin position="74"/>
        <end position="106"/>
    </location>
</feature>
<keyword evidence="3" id="KW-1185">Reference proteome</keyword>
<feature type="compositionally biased region" description="Basic and acidic residues" evidence="1">
    <location>
        <begin position="92"/>
        <end position="103"/>
    </location>
</feature>
<comment type="caution">
    <text evidence="2">The sequence shown here is derived from an EMBL/GenBank/DDBJ whole genome shotgun (WGS) entry which is preliminary data.</text>
</comment>